<dbReference type="EMBL" id="UINC01121039">
    <property type="protein sequence ID" value="SVC95909.1"/>
    <property type="molecule type" value="Genomic_DNA"/>
</dbReference>
<accession>A0A382RDW6</accession>
<dbReference type="AlphaFoldDB" id="A0A382RDW6"/>
<evidence type="ECO:0000313" key="1">
    <source>
        <dbReference type="EMBL" id="SVC95909.1"/>
    </source>
</evidence>
<proteinExistence type="predicted"/>
<feature type="non-terminal residue" evidence="1">
    <location>
        <position position="123"/>
    </location>
</feature>
<protein>
    <submittedName>
        <fullName evidence="1">Uncharacterized protein</fullName>
    </submittedName>
</protein>
<organism evidence="1">
    <name type="scientific">marine metagenome</name>
    <dbReference type="NCBI Taxonomy" id="408172"/>
    <lineage>
        <taxon>unclassified sequences</taxon>
        <taxon>metagenomes</taxon>
        <taxon>ecological metagenomes</taxon>
    </lineage>
</organism>
<gene>
    <name evidence="1" type="ORF">METZ01_LOCUS348763</name>
</gene>
<sequence length="123" mass="13675">MKIADTADPETVDTGQFAGIDNETAAVQRVIKYLELEIWVGRGQKCHDDRGLNLIGQIGLETHRPHAFNQNVAIVPIARAAPDDTAFIGMLRQSLVERGANMGRWRKAPFAGFLQRRPLIVQI</sequence>
<name>A0A382RDW6_9ZZZZ</name>
<reference evidence="1" key="1">
    <citation type="submission" date="2018-05" db="EMBL/GenBank/DDBJ databases">
        <authorList>
            <person name="Lanie J.A."/>
            <person name="Ng W.-L."/>
            <person name="Kazmierczak K.M."/>
            <person name="Andrzejewski T.M."/>
            <person name="Davidsen T.M."/>
            <person name="Wayne K.J."/>
            <person name="Tettelin H."/>
            <person name="Glass J.I."/>
            <person name="Rusch D."/>
            <person name="Podicherti R."/>
            <person name="Tsui H.-C.T."/>
            <person name="Winkler M.E."/>
        </authorList>
    </citation>
    <scope>NUCLEOTIDE SEQUENCE</scope>
</reference>